<protein>
    <submittedName>
        <fullName evidence="3">Endonuclease-reverse transcriptase</fullName>
    </submittedName>
</protein>
<reference evidence="1 2" key="2">
    <citation type="submission" date="2018-11" db="EMBL/GenBank/DDBJ databases">
        <authorList>
            <consortium name="Pathogen Informatics"/>
        </authorList>
    </citation>
    <scope>NUCLEOTIDE SEQUENCE [LARGE SCALE GENOMIC DNA]</scope>
    <source>
        <strain evidence="1 2">MHpl1</strain>
    </source>
</reference>
<accession>A0A0N4X2L4</accession>
<keyword evidence="2" id="KW-1185">Reference proteome</keyword>
<dbReference type="EMBL" id="UZAF01020670">
    <property type="protein sequence ID" value="VDO71992.1"/>
    <property type="molecule type" value="Genomic_DNA"/>
</dbReference>
<sequence length="124" mass="15223">MLGIFLYTQVQKGIRSSELRRRTKIRNAVDYAKRSKIRWAGHIMRYNDDRWTRAATDWILRDFKRTPGRSPTRRSNFFTKALNGRNLLPRVPRAIHWTTLTRGMDEWRRYWRPLKKIDDLREYR</sequence>
<evidence type="ECO:0000313" key="3">
    <source>
        <dbReference type="WBParaSite" id="HPLM_0001860201-mRNA-1"/>
    </source>
</evidence>
<dbReference type="WBParaSite" id="HPLM_0001860201-mRNA-1">
    <property type="protein sequence ID" value="HPLM_0001860201-mRNA-1"/>
    <property type="gene ID" value="HPLM_0001860201"/>
</dbReference>
<dbReference type="OrthoDB" id="5822880at2759"/>
<dbReference type="AlphaFoldDB" id="A0A0N4X2L4"/>
<name>A0A0N4X2L4_HAEPC</name>
<evidence type="ECO:0000313" key="1">
    <source>
        <dbReference type="EMBL" id="VDO71992.1"/>
    </source>
</evidence>
<evidence type="ECO:0000313" key="2">
    <source>
        <dbReference type="Proteomes" id="UP000268014"/>
    </source>
</evidence>
<dbReference type="Proteomes" id="UP000268014">
    <property type="component" value="Unassembled WGS sequence"/>
</dbReference>
<proteinExistence type="predicted"/>
<reference evidence="3" key="1">
    <citation type="submission" date="2017-02" db="UniProtKB">
        <authorList>
            <consortium name="WormBaseParasite"/>
        </authorList>
    </citation>
    <scope>IDENTIFICATION</scope>
</reference>
<gene>
    <name evidence="1" type="ORF">HPLM_LOCUS18594</name>
</gene>
<organism evidence="3">
    <name type="scientific">Haemonchus placei</name>
    <name type="common">Barber's pole worm</name>
    <dbReference type="NCBI Taxonomy" id="6290"/>
    <lineage>
        <taxon>Eukaryota</taxon>
        <taxon>Metazoa</taxon>
        <taxon>Ecdysozoa</taxon>
        <taxon>Nematoda</taxon>
        <taxon>Chromadorea</taxon>
        <taxon>Rhabditida</taxon>
        <taxon>Rhabditina</taxon>
        <taxon>Rhabditomorpha</taxon>
        <taxon>Strongyloidea</taxon>
        <taxon>Trichostrongylidae</taxon>
        <taxon>Haemonchus</taxon>
    </lineage>
</organism>
<dbReference type="OMA" id="RTHWANL"/>